<organism evidence="4 5">
    <name type="scientific">Papaver atlanticum</name>
    <dbReference type="NCBI Taxonomy" id="357466"/>
    <lineage>
        <taxon>Eukaryota</taxon>
        <taxon>Viridiplantae</taxon>
        <taxon>Streptophyta</taxon>
        <taxon>Embryophyta</taxon>
        <taxon>Tracheophyta</taxon>
        <taxon>Spermatophyta</taxon>
        <taxon>Magnoliopsida</taxon>
        <taxon>Ranunculales</taxon>
        <taxon>Papaveraceae</taxon>
        <taxon>Papaveroideae</taxon>
        <taxon>Papaver</taxon>
    </lineage>
</organism>
<dbReference type="GO" id="GO:0022627">
    <property type="term" value="C:cytosolic small ribosomal subunit"/>
    <property type="evidence" value="ECO:0007669"/>
    <property type="project" value="TreeGrafter"/>
</dbReference>
<protein>
    <recommendedName>
        <fullName evidence="3">40S ribosomal protein S30</fullName>
    </recommendedName>
</protein>
<feature type="non-terminal residue" evidence="4">
    <location>
        <position position="1"/>
    </location>
</feature>
<evidence type="ECO:0000256" key="3">
    <source>
        <dbReference type="RuleBase" id="RU364011"/>
    </source>
</evidence>
<reference evidence="4" key="1">
    <citation type="submission" date="2022-04" db="EMBL/GenBank/DDBJ databases">
        <title>A functionally conserved STORR gene fusion in Papaver species that diverged 16.8 million years ago.</title>
        <authorList>
            <person name="Catania T."/>
        </authorList>
    </citation>
    <scope>NUCLEOTIDE SEQUENCE</scope>
    <source>
        <strain evidence="4">S-188037</strain>
    </source>
</reference>
<evidence type="ECO:0000256" key="2">
    <source>
        <dbReference type="ARBA" id="ARBA00023274"/>
    </source>
</evidence>
<evidence type="ECO:0000313" key="4">
    <source>
        <dbReference type="EMBL" id="KAI3871502.1"/>
    </source>
</evidence>
<dbReference type="PANTHER" id="PTHR12650">
    <property type="entry name" value="40S RIBOSOMAL PROTEIN S30/UBIQUITIN-LIKE PROTEIN FUBI"/>
    <property type="match status" value="1"/>
</dbReference>
<dbReference type="Pfam" id="PF04758">
    <property type="entry name" value="Ribosomal_S30"/>
    <property type="match status" value="1"/>
</dbReference>
<dbReference type="Proteomes" id="UP001202328">
    <property type="component" value="Unassembled WGS sequence"/>
</dbReference>
<keyword evidence="1 3" id="KW-0689">Ribosomal protein</keyword>
<sequence length="66" mass="7340">VYGSLARAAKVRGQTSYVAKQGKKNKPRGCTHKRIQYNRRFVTAARFCGIGCYRCRGGTTARLTLS</sequence>
<proteinExistence type="inferred from homology"/>
<evidence type="ECO:0000313" key="5">
    <source>
        <dbReference type="Proteomes" id="UP001202328"/>
    </source>
</evidence>
<dbReference type="AlphaFoldDB" id="A0AAD4S792"/>
<dbReference type="GO" id="GO:0006412">
    <property type="term" value="P:translation"/>
    <property type="evidence" value="ECO:0007669"/>
    <property type="project" value="InterPro"/>
</dbReference>
<dbReference type="InterPro" id="IPR006846">
    <property type="entry name" value="Ribosomal_eS30"/>
</dbReference>
<gene>
    <name evidence="4" type="ORF">MKW98_011557</name>
</gene>
<accession>A0AAD4S792</accession>
<comment type="caution">
    <text evidence="4">The sequence shown here is derived from an EMBL/GenBank/DDBJ whole genome shotgun (WGS) entry which is preliminary data.</text>
</comment>
<keyword evidence="2 3" id="KW-0687">Ribonucleoprotein</keyword>
<dbReference type="PANTHER" id="PTHR12650:SF36">
    <property type="entry name" value="40S RIBOSOMAL PROTEIN S30"/>
    <property type="match status" value="1"/>
</dbReference>
<name>A0AAD4S792_9MAGN</name>
<keyword evidence="5" id="KW-1185">Reference proteome</keyword>
<dbReference type="GO" id="GO:0003735">
    <property type="term" value="F:structural constituent of ribosome"/>
    <property type="evidence" value="ECO:0007669"/>
    <property type="project" value="UniProtKB-UniRule"/>
</dbReference>
<evidence type="ECO:0000256" key="1">
    <source>
        <dbReference type="ARBA" id="ARBA00022980"/>
    </source>
</evidence>
<comment type="similarity">
    <text evidence="3">Belongs to the eukaryotic ribosomal protein eS30 family.</text>
</comment>
<dbReference type="EMBL" id="JAJJMB010013055">
    <property type="protein sequence ID" value="KAI3871502.1"/>
    <property type="molecule type" value="Genomic_DNA"/>
</dbReference>